<dbReference type="GO" id="GO:0042594">
    <property type="term" value="P:response to starvation"/>
    <property type="evidence" value="ECO:0007669"/>
    <property type="project" value="TreeGrafter"/>
</dbReference>
<organism evidence="6">
    <name type="scientific">hydrothermal vent metagenome</name>
    <dbReference type="NCBI Taxonomy" id="652676"/>
    <lineage>
        <taxon>unclassified sequences</taxon>
        <taxon>metagenomes</taxon>
        <taxon>ecological metagenomes</taxon>
    </lineage>
</organism>
<dbReference type="EMBL" id="UOFT01000066">
    <property type="protein sequence ID" value="VAW98486.1"/>
    <property type="molecule type" value="Genomic_DNA"/>
</dbReference>
<keyword evidence="6" id="KW-0418">Kinase</keyword>
<comment type="similarity">
    <text evidence="1">Belongs to the RelA/SpoT family.</text>
</comment>
<sequence length="735" mass="84128">MVYVESQLITEKLATSEGVHQWLEQIGADSNPGDIELIRDAFVMAEKAHQGQVRASGEPYVNHVVAVADILVNLHLDYESVAAAFLHDVVEDSDVSLNDVRQQFGHSIAELVDGVTKMHAIDLQVDQYRHHHDQVQAESLRKLLLAMAKDVRVVLIKLADRLHNMRTLKFLPADKQRRIAQETIDIYAPLANRLGIWQIKWELEDLSLRYLEPFDYKQIASSLDERRVDRERYIENIVKVVSNELNNVGIQALVTGRPKHIYSIWRKMKKKGISFHNLYDVRAIRIIVDNVQQCYAALGVVHTLWRHIPNEFDDYIATPKENRYQSIHTAVIGPRGKSIEIQIRSEGMHDHAEWGVAAHWRYKEQSKNNADYDQKIAWLRQLLEWKEEAGDAGDFIDRFKSEVFQDRVYVLTPTGDVMDLPQASTPLDFAYHVHTEVGNHCRGAKVNGRMVPLTYELKSGEQVEILTTKNGKPSRDWLNPQLGYLNSSRALSKARHWFKLQDFDENSANGHVVLEKELNRLGVRNLNHNSIAKHFHYEKTDDFLSAIGRGDINSIQLANAVNCLTHKEQKEKQITPVTRIRQRETGGDITIQGVGNLLTHIGQCCKPVLGDPIIGFITQGRGVTIHKKDCRNILKMDDIRRTRLIAVEWATQSEAHYAVEISVYAVDRVNLLRDIFAIFTNESINVTASNTHSDKDKNTAKMHFNLEIKDVNQLSRVLNRLLQLQNVMDVRRVTT</sequence>
<dbReference type="Pfam" id="PF13291">
    <property type="entry name" value="ACT_4"/>
    <property type="match status" value="1"/>
</dbReference>
<dbReference type="NCBIfam" id="NF008124">
    <property type="entry name" value="PRK10872.1"/>
    <property type="match status" value="1"/>
</dbReference>
<dbReference type="EC" id="2.7.6.5" evidence="6"/>
<dbReference type="InterPro" id="IPR045865">
    <property type="entry name" value="ACT-like_dom_sf"/>
</dbReference>
<dbReference type="PROSITE" id="PS51880">
    <property type="entry name" value="TGS"/>
    <property type="match status" value="1"/>
</dbReference>
<evidence type="ECO:0000259" key="4">
    <source>
        <dbReference type="PROSITE" id="PS51831"/>
    </source>
</evidence>
<dbReference type="SMART" id="SM00471">
    <property type="entry name" value="HDc"/>
    <property type="match status" value="1"/>
</dbReference>
<dbReference type="PROSITE" id="PS51831">
    <property type="entry name" value="HD"/>
    <property type="match status" value="1"/>
</dbReference>
<dbReference type="InterPro" id="IPR007685">
    <property type="entry name" value="RelA_SpoT"/>
</dbReference>
<dbReference type="InterPro" id="IPR033655">
    <property type="entry name" value="TGS_RelA/SpoT"/>
</dbReference>
<dbReference type="GO" id="GO:0008728">
    <property type="term" value="F:GTP diphosphokinase activity"/>
    <property type="evidence" value="ECO:0007669"/>
    <property type="project" value="UniProtKB-EC"/>
</dbReference>
<keyword evidence="6" id="KW-0378">Hydrolase</keyword>
<dbReference type="InterPro" id="IPR004811">
    <property type="entry name" value="RelA/Spo_fam"/>
</dbReference>
<feature type="domain" description="TGS" evidence="5">
    <location>
        <begin position="406"/>
        <end position="467"/>
    </location>
</feature>
<accession>A0A3B1B074</accession>
<dbReference type="InterPro" id="IPR012675">
    <property type="entry name" value="Beta-grasp_dom_sf"/>
</dbReference>
<name>A0A3B1B074_9ZZZZ</name>
<dbReference type="SUPFAM" id="SSF81301">
    <property type="entry name" value="Nucleotidyltransferase"/>
    <property type="match status" value="1"/>
</dbReference>
<dbReference type="Pfam" id="PF04607">
    <property type="entry name" value="RelA_SpoT"/>
    <property type="match status" value="1"/>
</dbReference>
<dbReference type="CDD" id="cd05399">
    <property type="entry name" value="NT_Rel-Spo_like"/>
    <property type="match status" value="1"/>
</dbReference>
<dbReference type="Gene3D" id="3.10.20.30">
    <property type="match status" value="1"/>
</dbReference>
<dbReference type="AlphaFoldDB" id="A0A3B1B074"/>
<comment type="pathway">
    <text evidence="2">Purine metabolism.</text>
</comment>
<dbReference type="GO" id="GO:0016301">
    <property type="term" value="F:kinase activity"/>
    <property type="evidence" value="ECO:0007669"/>
    <property type="project" value="UniProtKB-KW"/>
</dbReference>
<protein>
    <submittedName>
        <fullName evidence="6">Inactive (P)ppGpp 3'-pyrophosphohydrolase domain / GTP pyrophosphokinase, (P)ppGpp synthetase I</fullName>
        <ecNumber evidence="6">2.7.6.5</ecNumber>
    </submittedName>
</protein>
<dbReference type="CDD" id="cd04876">
    <property type="entry name" value="ACT_RelA-SpoT"/>
    <property type="match status" value="1"/>
</dbReference>
<dbReference type="Pfam" id="PF13328">
    <property type="entry name" value="HD_4"/>
    <property type="match status" value="1"/>
</dbReference>
<dbReference type="InterPro" id="IPR012676">
    <property type="entry name" value="TGS-like"/>
</dbReference>
<dbReference type="GO" id="GO:0015969">
    <property type="term" value="P:guanosine tetraphosphate metabolic process"/>
    <property type="evidence" value="ECO:0007669"/>
    <property type="project" value="InterPro"/>
</dbReference>
<evidence type="ECO:0000259" key="3">
    <source>
        <dbReference type="PROSITE" id="PS51671"/>
    </source>
</evidence>
<evidence type="ECO:0000259" key="5">
    <source>
        <dbReference type="PROSITE" id="PS51880"/>
    </source>
</evidence>
<feature type="domain" description="ACT" evidence="3">
    <location>
        <begin position="660"/>
        <end position="735"/>
    </location>
</feature>
<dbReference type="InterPro" id="IPR045600">
    <property type="entry name" value="RelA/SpoT_AH_RIS"/>
</dbReference>
<dbReference type="PANTHER" id="PTHR21262">
    <property type="entry name" value="GUANOSINE-3',5'-BIS DIPHOSPHATE 3'-PYROPHOSPHOHYDROLASE"/>
    <property type="match status" value="1"/>
</dbReference>
<dbReference type="FunFam" id="3.30.460.10:FF:000001">
    <property type="entry name" value="GTP pyrophosphokinase RelA"/>
    <property type="match status" value="1"/>
</dbReference>
<gene>
    <name evidence="6" type="ORF">MNBD_GAMMA23-1515</name>
</gene>
<reference evidence="6" key="1">
    <citation type="submission" date="2018-06" db="EMBL/GenBank/DDBJ databases">
        <authorList>
            <person name="Zhirakovskaya E."/>
        </authorList>
    </citation>
    <scope>NUCLEOTIDE SEQUENCE</scope>
</reference>
<dbReference type="SUPFAM" id="SSF109604">
    <property type="entry name" value="HD-domain/PDEase-like"/>
    <property type="match status" value="1"/>
</dbReference>
<dbReference type="InterPro" id="IPR006674">
    <property type="entry name" value="HD_domain"/>
</dbReference>
<dbReference type="SMART" id="SM00954">
    <property type="entry name" value="RelA_SpoT"/>
    <property type="match status" value="1"/>
</dbReference>
<dbReference type="FunFam" id="3.10.20.30:FF:000002">
    <property type="entry name" value="GTP pyrophosphokinase (RelA/SpoT)"/>
    <property type="match status" value="1"/>
</dbReference>
<dbReference type="Gene3D" id="3.30.460.10">
    <property type="entry name" value="Beta Polymerase, domain 2"/>
    <property type="match status" value="1"/>
</dbReference>
<dbReference type="InterPro" id="IPR004095">
    <property type="entry name" value="TGS"/>
</dbReference>
<dbReference type="PROSITE" id="PS51671">
    <property type="entry name" value="ACT"/>
    <property type="match status" value="1"/>
</dbReference>
<dbReference type="GO" id="GO:0008893">
    <property type="term" value="F:guanosine-3',5'-bis(diphosphate) 3'-diphosphatase activity"/>
    <property type="evidence" value="ECO:0007669"/>
    <property type="project" value="TreeGrafter"/>
</dbReference>
<dbReference type="InterPro" id="IPR003607">
    <property type="entry name" value="HD/PDEase_dom"/>
</dbReference>
<dbReference type="Pfam" id="PF02824">
    <property type="entry name" value="TGS"/>
    <property type="match status" value="1"/>
</dbReference>
<dbReference type="InterPro" id="IPR002912">
    <property type="entry name" value="ACT_dom"/>
</dbReference>
<evidence type="ECO:0000313" key="6">
    <source>
        <dbReference type="EMBL" id="VAW98486.1"/>
    </source>
</evidence>
<dbReference type="CDD" id="cd00077">
    <property type="entry name" value="HDc"/>
    <property type="match status" value="1"/>
</dbReference>
<dbReference type="SUPFAM" id="SSF81271">
    <property type="entry name" value="TGS-like"/>
    <property type="match status" value="1"/>
</dbReference>
<proteinExistence type="inferred from homology"/>
<dbReference type="PANTHER" id="PTHR21262:SF31">
    <property type="entry name" value="GTP PYROPHOSPHOKINASE"/>
    <property type="match status" value="1"/>
</dbReference>
<dbReference type="Gene3D" id="3.30.70.260">
    <property type="match status" value="1"/>
</dbReference>
<dbReference type="GO" id="GO:0005886">
    <property type="term" value="C:plasma membrane"/>
    <property type="evidence" value="ECO:0007669"/>
    <property type="project" value="TreeGrafter"/>
</dbReference>
<dbReference type="InterPro" id="IPR043519">
    <property type="entry name" value="NT_sf"/>
</dbReference>
<dbReference type="NCBIfam" id="TIGR00691">
    <property type="entry name" value="spoT_relA"/>
    <property type="match status" value="1"/>
</dbReference>
<dbReference type="CDD" id="cd01668">
    <property type="entry name" value="TGS_RSH"/>
    <property type="match status" value="1"/>
</dbReference>
<dbReference type="Gene3D" id="1.10.3210.10">
    <property type="entry name" value="Hypothetical protein af1432"/>
    <property type="match status" value="1"/>
</dbReference>
<keyword evidence="6" id="KW-0808">Transferase</keyword>
<evidence type="ECO:0000256" key="2">
    <source>
        <dbReference type="ARBA" id="ARBA00025704"/>
    </source>
</evidence>
<evidence type="ECO:0000256" key="1">
    <source>
        <dbReference type="ARBA" id="ARBA00007476"/>
    </source>
</evidence>
<dbReference type="FunFam" id="1.10.3210.10:FF:000001">
    <property type="entry name" value="GTP pyrophosphokinase RelA"/>
    <property type="match status" value="1"/>
</dbReference>
<feature type="domain" description="HD" evidence="4">
    <location>
        <begin position="60"/>
        <end position="165"/>
    </location>
</feature>
<dbReference type="SUPFAM" id="SSF55021">
    <property type="entry name" value="ACT-like"/>
    <property type="match status" value="1"/>
</dbReference>
<dbReference type="Pfam" id="PF19296">
    <property type="entry name" value="RelA_AH_RIS"/>
    <property type="match status" value="1"/>
</dbReference>